<reference evidence="3" key="1">
    <citation type="submission" date="2020-01" db="EMBL/GenBank/DDBJ databases">
        <title>Sphingomonas sp. strain CSW-10.</title>
        <authorList>
            <person name="Chen W.-M."/>
        </authorList>
    </citation>
    <scope>NUCLEOTIDE SEQUENCE [LARGE SCALE GENOMIC DNA]</scope>
    <source>
        <strain evidence="3">CCP-1</strain>
    </source>
</reference>
<dbReference type="HAMAP" id="MF_00652">
    <property type="entry name" value="UPF0246"/>
    <property type="match status" value="1"/>
</dbReference>
<name>A0ABW9YBC9_9RHOB</name>
<evidence type="ECO:0000313" key="3">
    <source>
        <dbReference type="Proteomes" id="UP001517376"/>
    </source>
</evidence>
<sequence length="264" mass="28348">MLTVISPAKRLDEEPRALPEGMAPTQPAFAADAVKLARIARKLSVDDLRALMGISEPLARLNAARFAAFTVTPGAEAVKPAAFCFDGDTYAGLEARTLNPDALRWAQDRLRILSGLYGLLRPLDLIQPYRLEMGSKLANPKGGDLYAWWGARIARALNDAAAAVGSDVLVNCASQEYFGAVQAKALKLRVVTPVFLDGPGAQAKVVSFFAKRARGAMARFIAEHRLTDPDDLRGFDIGGYAYDAARSTADRPVFARDQAAEAAA</sequence>
<organism evidence="2 3">
    <name type="scientific">Paragemmobacter ruber</name>
    <dbReference type="NCBI Taxonomy" id="1985673"/>
    <lineage>
        <taxon>Bacteria</taxon>
        <taxon>Pseudomonadati</taxon>
        <taxon>Pseudomonadota</taxon>
        <taxon>Alphaproteobacteria</taxon>
        <taxon>Rhodobacterales</taxon>
        <taxon>Paracoccaceae</taxon>
        <taxon>Paragemmobacter</taxon>
    </lineage>
</organism>
<dbReference type="RefSeq" id="WP_161768258.1">
    <property type="nucleotide sequence ID" value="NZ_JAAATW010000004.1"/>
</dbReference>
<comment type="similarity">
    <text evidence="1">Belongs to the UPF0246 family.</text>
</comment>
<dbReference type="PANTHER" id="PTHR30283">
    <property type="entry name" value="PEROXIDE STRESS RESPONSE PROTEIN YAAA"/>
    <property type="match status" value="1"/>
</dbReference>
<dbReference type="NCBIfam" id="NF002542">
    <property type="entry name" value="PRK02101.1-3"/>
    <property type="match status" value="1"/>
</dbReference>
<dbReference type="Proteomes" id="UP001517376">
    <property type="component" value="Unassembled WGS sequence"/>
</dbReference>
<protein>
    <recommendedName>
        <fullName evidence="1">UPF0246 protein GU920_16705</fullName>
    </recommendedName>
</protein>
<accession>A0ABW9YBC9</accession>
<gene>
    <name evidence="2" type="primary">yaaA</name>
    <name evidence="2" type="ORF">GU920_16705</name>
</gene>
<evidence type="ECO:0000256" key="1">
    <source>
        <dbReference type="HAMAP-Rule" id="MF_00652"/>
    </source>
</evidence>
<dbReference type="Pfam" id="PF03883">
    <property type="entry name" value="H2O2_YaaD"/>
    <property type="match status" value="1"/>
</dbReference>
<dbReference type="InterPro" id="IPR005583">
    <property type="entry name" value="YaaA"/>
</dbReference>
<dbReference type="EMBL" id="JAAATW010000004">
    <property type="protein sequence ID" value="NBE09187.1"/>
    <property type="molecule type" value="Genomic_DNA"/>
</dbReference>
<evidence type="ECO:0000313" key="2">
    <source>
        <dbReference type="EMBL" id="NBE09187.1"/>
    </source>
</evidence>
<proteinExistence type="inferred from homology"/>
<keyword evidence="3" id="KW-1185">Reference proteome</keyword>
<comment type="caution">
    <text evidence="2">The sequence shown here is derived from an EMBL/GenBank/DDBJ whole genome shotgun (WGS) entry which is preliminary data.</text>
</comment>
<dbReference type="PANTHER" id="PTHR30283:SF4">
    <property type="entry name" value="PEROXIDE STRESS RESISTANCE PROTEIN YAAA"/>
    <property type="match status" value="1"/>
</dbReference>